<dbReference type="EMBL" id="CP001854">
    <property type="protein sequence ID" value="ADB51344.1"/>
    <property type="molecule type" value="Genomic_DNA"/>
</dbReference>
<keyword evidence="5" id="KW-0732">Signal</keyword>
<feature type="region of interest" description="Disordered" evidence="4">
    <location>
        <begin position="284"/>
        <end position="319"/>
    </location>
</feature>
<dbReference type="InterPro" id="IPR018114">
    <property type="entry name" value="TRYPSIN_HIS"/>
</dbReference>
<comment type="similarity">
    <text evidence="1">Belongs to the peptidase S1 family.</text>
</comment>
<keyword evidence="2" id="KW-1015">Disulfide bond</keyword>
<dbReference type="SMART" id="SM00020">
    <property type="entry name" value="Tryp_SPc"/>
    <property type="match status" value="1"/>
</dbReference>
<dbReference type="InterPro" id="IPR009003">
    <property type="entry name" value="Peptidase_S1_PA"/>
</dbReference>
<dbReference type="AlphaFoldDB" id="D3FBS9"/>
<dbReference type="GO" id="GO:0004252">
    <property type="term" value="F:serine-type endopeptidase activity"/>
    <property type="evidence" value="ECO:0007669"/>
    <property type="project" value="InterPro"/>
</dbReference>
<dbReference type="InterPro" id="IPR001254">
    <property type="entry name" value="Trypsin_dom"/>
</dbReference>
<dbReference type="SUPFAM" id="SSF50494">
    <property type="entry name" value="Trypsin-like serine proteases"/>
    <property type="match status" value="1"/>
</dbReference>
<dbReference type="InterPro" id="IPR050430">
    <property type="entry name" value="Peptidase_S1"/>
</dbReference>
<evidence type="ECO:0000256" key="2">
    <source>
        <dbReference type="ARBA" id="ARBA00023157"/>
    </source>
</evidence>
<dbReference type="PRINTS" id="PR00722">
    <property type="entry name" value="CHYMOTRYPSIN"/>
</dbReference>
<evidence type="ECO:0000256" key="1">
    <source>
        <dbReference type="ARBA" id="ARBA00007664"/>
    </source>
</evidence>
<dbReference type="eggNOG" id="COG5640">
    <property type="taxonomic scope" value="Bacteria"/>
</dbReference>
<dbReference type="RefSeq" id="WP_012934395.1">
    <property type="nucleotide sequence ID" value="NC_013739.1"/>
</dbReference>
<dbReference type="STRING" id="469383.Cwoe_2925"/>
<evidence type="ECO:0000256" key="5">
    <source>
        <dbReference type="SAM" id="SignalP"/>
    </source>
</evidence>
<keyword evidence="8" id="KW-1185">Reference proteome</keyword>
<feature type="chain" id="PRO_5038977293" evidence="5">
    <location>
        <begin position="28"/>
        <end position="440"/>
    </location>
</feature>
<feature type="domain" description="Peptidase S1" evidence="6">
    <location>
        <begin position="41"/>
        <end position="282"/>
    </location>
</feature>
<dbReference type="InterPro" id="IPR043504">
    <property type="entry name" value="Peptidase_S1_PA_chymotrypsin"/>
</dbReference>
<evidence type="ECO:0000313" key="8">
    <source>
        <dbReference type="Proteomes" id="UP000008229"/>
    </source>
</evidence>
<evidence type="ECO:0000256" key="4">
    <source>
        <dbReference type="SAM" id="MobiDB-lite"/>
    </source>
</evidence>
<reference evidence="8" key="2">
    <citation type="submission" date="2010-01" db="EMBL/GenBank/DDBJ databases">
        <title>The complete genome of Conexibacter woesei DSM 14684.</title>
        <authorList>
            <consortium name="US DOE Joint Genome Institute (JGI-PGF)"/>
            <person name="Lucas S."/>
            <person name="Copeland A."/>
            <person name="Lapidus A."/>
            <person name="Glavina del Rio T."/>
            <person name="Dalin E."/>
            <person name="Tice H."/>
            <person name="Bruce D."/>
            <person name="Goodwin L."/>
            <person name="Pitluck S."/>
            <person name="Kyrpides N."/>
            <person name="Mavromatis K."/>
            <person name="Ivanova N."/>
            <person name="Mikhailova N."/>
            <person name="Chertkov O."/>
            <person name="Brettin T."/>
            <person name="Detter J.C."/>
            <person name="Han C."/>
            <person name="Larimer F."/>
            <person name="Land M."/>
            <person name="Hauser L."/>
            <person name="Markowitz V."/>
            <person name="Cheng J.-F."/>
            <person name="Hugenholtz P."/>
            <person name="Woyke T."/>
            <person name="Wu D."/>
            <person name="Pukall R."/>
            <person name="Steenblock K."/>
            <person name="Schneider S."/>
            <person name="Klenk H.-P."/>
            <person name="Eisen J.A."/>
        </authorList>
    </citation>
    <scope>NUCLEOTIDE SEQUENCE [LARGE SCALE GENOMIC DNA]</scope>
    <source>
        <strain evidence="8">DSM 14684 / CIP 108061 / JCM 11494 / NBRC 100937 / ID131577</strain>
    </source>
</reference>
<keyword evidence="3" id="KW-0720">Serine protease</keyword>
<evidence type="ECO:0000259" key="6">
    <source>
        <dbReference type="PROSITE" id="PS50240"/>
    </source>
</evidence>
<dbReference type="Proteomes" id="UP000008229">
    <property type="component" value="Chromosome"/>
</dbReference>
<sequence precursor="true">MLRLPPDLRGLATGVTLLALGASVAPAAADAARTPDAVTRVVGGGVAQPGAPSASIAFVTAQTSAGTATACSGTVVAPAVVLTAAHCVADPAGGPRPTAGIEVTTGRLARGDSATGQQLGASRVLLHPAYDAAAMRSDAALILLASATTAPPVALASAAEAGAAAPGARATLTGWGTASSDTTEPSQTLLSATTTILEEQACGRLLGSRYDSATMLCAVDSPAFAASTCRGDSGGPLLVARADGTPLQLGVASWGSASCDPRVPQAFTRVSGHADWLAAQIAAAPTNPAPPPTSSSDADLANGPTAQPRNGSPAPARSAGVTAAWYRGSTRQGRAIAVRVARGARTIADVRFGYRARCTSGTRSGTFRTTPPAGAPIVAAAGARGRRVFTVARRDRDGRRVRVRGTFASGGWITGSVRIAWRTKRAGRCDSGALRYTARR</sequence>
<organism evidence="7 8">
    <name type="scientific">Conexibacter woesei (strain DSM 14684 / CCUG 47730 / CIP 108061 / JCM 11494 / NBRC 100937 / ID131577)</name>
    <dbReference type="NCBI Taxonomy" id="469383"/>
    <lineage>
        <taxon>Bacteria</taxon>
        <taxon>Bacillati</taxon>
        <taxon>Actinomycetota</taxon>
        <taxon>Thermoleophilia</taxon>
        <taxon>Solirubrobacterales</taxon>
        <taxon>Conexibacteraceae</taxon>
        <taxon>Conexibacter</taxon>
    </lineage>
</organism>
<dbReference type="InterPro" id="IPR033116">
    <property type="entry name" value="TRYPSIN_SER"/>
</dbReference>
<dbReference type="PANTHER" id="PTHR24276:SF98">
    <property type="entry name" value="FI18310P1-RELATED"/>
    <property type="match status" value="1"/>
</dbReference>
<dbReference type="GO" id="GO:0006508">
    <property type="term" value="P:proteolysis"/>
    <property type="evidence" value="ECO:0007669"/>
    <property type="project" value="UniProtKB-KW"/>
</dbReference>
<dbReference type="PROSITE" id="PS00135">
    <property type="entry name" value="TRYPSIN_SER"/>
    <property type="match status" value="1"/>
</dbReference>
<keyword evidence="3" id="KW-0645">Protease</keyword>
<evidence type="ECO:0000256" key="3">
    <source>
        <dbReference type="RuleBase" id="RU363034"/>
    </source>
</evidence>
<dbReference type="HOGENOM" id="CLU_642074_0_0_11"/>
<keyword evidence="3" id="KW-0378">Hydrolase</keyword>
<dbReference type="OrthoDB" id="1496095at2"/>
<accession>D3FBS9</accession>
<reference evidence="7 8" key="1">
    <citation type="journal article" date="2010" name="Stand. Genomic Sci.">
        <title>Complete genome sequence of Conexibacter woesei type strain (ID131577).</title>
        <authorList>
            <person name="Pukall R."/>
            <person name="Lapidus A."/>
            <person name="Glavina Del Rio T."/>
            <person name="Copeland A."/>
            <person name="Tice H."/>
            <person name="Cheng J.-F."/>
            <person name="Lucas S."/>
            <person name="Chen F."/>
            <person name="Nolan M."/>
            <person name="Bruce D."/>
            <person name="Goodwin L."/>
            <person name="Pitluck S."/>
            <person name="Mavromatis K."/>
            <person name="Ivanova N."/>
            <person name="Ovchinnikova G."/>
            <person name="Pati A."/>
            <person name="Chen A."/>
            <person name="Palaniappan K."/>
            <person name="Land M."/>
            <person name="Hauser L."/>
            <person name="Chang Y.-J."/>
            <person name="Jeffries C.D."/>
            <person name="Chain P."/>
            <person name="Meincke L."/>
            <person name="Sims D."/>
            <person name="Brettin T."/>
            <person name="Detter J.C."/>
            <person name="Rohde M."/>
            <person name="Goeker M."/>
            <person name="Bristow J."/>
            <person name="Eisen J.A."/>
            <person name="Markowitz V."/>
            <person name="Kyrpides N.C."/>
            <person name="Klenk H.-P."/>
            <person name="Hugenholtz P."/>
        </authorList>
    </citation>
    <scope>NUCLEOTIDE SEQUENCE [LARGE SCALE GENOMIC DNA]</scope>
    <source>
        <strain evidence="8">DSM 14684 / CIP 108061 / JCM 11494 / NBRC 100937 / ID131577</strain>
    </source>
</reference>
<dbReference type="Gene3D" id="2.40.10.10">
    <property type="entry name" value="Trypsin-like serine proteases"/>
    <property type="match status" value="1"/>
</dbReference>
<dbReference type="InterPro" id="IPR001314">
    <property type="entry name" value="Peptidase_S1A"/>
</dbReference>
<dbReference type="PROSITE" id="PS50240">
    <property type="entry name" value="TRYPSIN_DOM"/>
    <property type="match status" value="1"/>
</dbReference>
<evidence type="ECO:0000313" key="7">
    <source>
        <dbReference type="EMBL" id="ADB51344.1"/>
    </source>
</evidence>
<feature type="signal peptide" evidence="5">
    <location>
        <begin position="1"/>
        <end position="27"/>
    </location>
</feature>
<name>D3FBS9_CONWI</name>
<proteinExistence type="inferred from homology"/>
<dbReference type="KEGG" id="cwo:Cwoe_2925"/>
<protein>
    <submittedName>
        <fullName evidence="7">Peptidase S1 and S6 chymotrypsin/Hap</fullName>
    </submittedName>
</protein>
<dbReference type="PROSITE" id="PS00134">
    <property type="entry name" value="TRYPSIN_HIS"/>
    <property type="match status" value="1"/>
</dbReference>
<dbReference type="PANTHER" id="PTHR24276">
    <property type="entry name" value="POLYSERASE-RELATED"/>
    <property type="match status" value="1"/>
</dbReference>
<gene>
    <name evidence="7" type="ordered locus">Cwoe_2925</name>
</gene>
<dbReference type="Pfam" id="PF00089">
    <property type="entry name" value="Trypsin"/>
    <property type="match status" value="1"/>
</dbReference>